<dbReference type="EMBL" id="JBHYTS010000054">
    <property type="protein sequence ID" value="MFE1754230.1"/>
    <property type="molecule type" value="Genomic_DNA"/>
</dbReference>
<keyword evidence="3" id="KW-1185">Reference proteome</keyword>
<organism evidence="2 3">
    <name type="scientific">Streptomyces anandii</name>
    <dbReference type="NCBI Taxonomy" id="285454"/>
    <lineage>
        <taxon>Bacteria</taxon>
        <taxon>Bacillati</taxon>
        <taxon>Actinomycetota</taxon>
        <taxon>Actinomycetes</taxon>
        <taxon>Kitasatosporales</taxon>
        <taxon>Streptomycetaceae</taxon>
        <taxon>Streptomyces</taxon>
    </lineage>
</organism>
<sequence length="102" mass="10735">MPSQLRTSKDPRRRKEATSADKRAVGPAEATGGGRHVWRLEVPAIKLPKIASVTAVGSGGGLTAAIATGHVRLEVVWPAVALAVAGMAYDIAVRALDRTRRN</sequence>
<evidence type="ECO:0000313" key="3">
    <source>
        <dbReference type="Proteomes" id="UP001599756"/>
    </source>
</evidence>
<gene>
    <name evidence="2" type="ORF">ACFW88_27425</name>
</gene>
<accession>A0ABW6HC78</accession>
<dbReference type="Proteomes" id="UP001599756">
    <property type="component" value="Unassembled WGS sequence"/>
</dbReference>
<protein>
    <recommendedName>
        <fullName evidence="4">Holin</fullName>
    </recommendedName>
</protein>
<dbReference type="RefSeq" id="WP_381829859.1">
    <property type="nucleotide sequence ID" value="NZ_JBHYTS010000054.1"/>
</dbReference>
<feature type="region of interest" description="Disordered" evidence="1">
    <location>
        <begin position="1"/>
        <end position="32"/>
    </location>
</feature>
<evidence type="ECO:0000256" key="1">
    <source>
        <dbReference type="SAM" id="MobiDB-lite"/>
    </source>
</evidence>
<proteinExistence type="predicted"/>
<name>A0ABW6HC78_9ACTN</name>
<reference evidence="2 3" key="1">
    <citation type="submission" date="2024-09" db="EMBL/GenBank/DDBJ databases">
        <title>The Natural Products Discovery Center: Release of the First 8490 Sequenced Strains for Exploring Actinobacteria Biosynthetic Diversity.</title>
        <authorList>
            <person name="Kalkreuter E."/>
            <person name="Kautsar S.A."/>
            <person name="Yang D."/>
            <person name="Bader C.D."/>
            <person name="Teijaro C.N."/>
            <person name="Fluegel L."/>
            <person name="Davis C.M."/>
            <person name="Simpson J.R."/>
            <person name="Lauterbach L."/>
            <person name="Steele A.D."/>
            <person name="Gui C."/>
            <person name="Meng S."/>
            <person name="Li G."/>
            <person name="Viehrig K."/>
            <person name="Ye F."/>
            <person name="Su P."/>
            <person name="Kiefer A.F."/>
            <person name="Nichols A."/>
            <person name="Cepeda A.J."/>
            <person name="Yan W."/>
            <person name="Fan B."/>
            <person name="Jiang Y."/>
            <person name="Adhikari A."/>
            <person name="Zheng C.-J."/>
            <person name="Schuster L."/>
            <person name="Cowan T.M."/>
            <person name="Smanski M.J."/>
            <person name="Chevrette M.G."/>
            <person name="De Carvalho L.P.S."/>
            <person name="Shen B."/>
        </authorList>
    </citation>
    <scope>NUCLEOTIDE SEQUENCE [LARGE SCALE GENOMIC DNA]</scope>
    <source>
        <strain evidence="2 3">NPDC059500</strain>
    </source>
</reference>
<evidence type="ECO:0000313" key="2">
    <source>
        <dbReference type="EMBL" id="MFE1754230.1"/>
    </source>
</evidence>
<comment type="caution">
    <text evidence="2">The sequence shown here is derived from an EMBL/GenBank/DDBJ whole genome shotgun (WGS) entry which is preliminary data.</text>
</comment>
<evidence type="ECO:0008006" key="4">
    <source>
        <dbReference type="Google" id="ProtNLM"/>
    </source>
</evidence>